<reference evidence="2" key="1">
    <citation type="submission" date="2019-10" db="EMBL/GenBank/DDBJ databases">
        <title>Description of Paenibacillus glebae sp. nov.</title>
        <authorList>
            <person name="Carlier A."/>
            <person name="Qi S."/>
        </authorList>
    </citation>
    <scope>NUCLEOTIDE SEQUENCE</scope>
    <source>
        <strain evidence="2">LMG 31456</strain>
    </source>
</reference>
<protein>
    <submittedName>
        <fullName evidence="2">Glycosyltransferase</fullName>
    </submittedName>
</protein>
<feature type="domain" description="Glycosyltransferase 2-like" evidence="1">
    <location>
        <begin position="20"/>
        <end position="137"/>
    </location>
</feature>
<proteinExistence type="predicted"/>
<evidence type="ECO:0000313" key="2">
    <source>
        <dbReference type="EMBL" id="NOU96526.1"/>
    </source>
</evidence>
<evidence type="ECO:0000313" key="3">
    <source>
        <dbReference type="Proteomes" id="UP000641588"/>
    </source>
</evidence>
<name>A0A972H538_9BACL</name>
<dbReference type="InterPro" id="IPR029044">
    <property type="entry name" value="Nucleotide-diphossugar_trans"/>
</dbReference>
<sequence length="258" mass="28442">MRPTRKNHSAGIRALRSKVSVIIPIMNESRTLRAVIREVKKLQPNIEIILVVNGSTDGSAAIAQTSGARVLYFDQPLGHDVGRSVGARYASGDILLFLDGDMVLSAAQLRPFLRAVERGVDIALNRYNGPVNKHNVHPVVLAKHALNVALRRADLRGASMTTIPHAMSRRALAVIGPENLAVPPKAHTMAIQQRLRVEAVHLVQVGLKNPIRRTGRKGGDPLCRLIVGDHLEAICWYTQATNERGWHSDLMRNRSMVR</sequence>
<dbReference type="CDD" id="cd00761">
    <property type="entry name" value="Glyco_tranf_GTA_type"/>
    <property type="match status" value="1"/>
</dbReference>
<keyword evidence="3" id="KW-1185">Reference proteome</keyword>
<dbReference type="Proteomes" id="UP000641588">
    <property type="component" value="Unassembled WGS sequence"/>
</dbReference>
<accession>A0A972H538</accession>
<dbReference type="PANTHER" id="PTHR43630:SF2">
    <property type="entry name" value="GLYCOSYLTRANSFERASE"/>
    <property type="match status" value="1"/>
</dbReference>
<dbReference type="Gene3D" id="3.90.550.10">
    <property type="entry name" value="Spore Coat Polysaccharide Biosynthesis Protein SpsA, Chain A"/>
    <property type="match status" value="1"/>
</dbReference>
<dbReference type="RefSeq" id="WP_171654760.1">
    <property type="nucleotide sequence ID" value="NZ_WHOD01000099.1"/>
</dbReference>
<evidence type="ECO:0000259" key="1">
    <source>
        <dbReference type="Pfam" id="PF00535"/>
    </source>
</evidence>
<gene>
    <name evidence="2" type="ORF">GC093_25385</name>
</gene>
<dbReference type="InterPro" id="IPR001173">
    <property type="entry name" value="Glyco_trans_2-like"/>
</dbReference>
<organism evidence="2 3">
    <name type="scientific">Paenibacillus foliorum</name>
    <dbReference type="NCBI Taxonomy" id="2654974"/>
    <lineage>
        <taxon>Bacteria</taxon>
        <taxon>Bacillati</taxon>
        <taxon>Bacillota</taxon>
        <taxon>Bacilli</taxon>
        <taxon>Bacillales</taxon>
        <taxon>Paenibacillaceae</taxon>
        <taxon>Paenibacillus</taxon>
    </lineage>
</organism>
<dbReference type="EMBL" id="WHOD01000099">
    <property type="protein sequence ID" value="NOU96526.1"/>
    <property type="molecule type" value="Genomic_DNA"/>
</dbReference>
<dbReference type="PANTHER" id="PTHR43630">
    <property type="entry name" value="POLY-BETA-1,6-N-ACETYL-D-GLUCOSAMINE SYNTHASE"/>
    <property type="match status" value="1"/>
</dbReference>
<dbReference type="SUPFAM" id="SSF53448">
    <property type="entry name" value="Nucleotide-diphospho-sugar transferases"/>
    <property type="match status" value="1"/>
</dbReference>
<dbReference type="Pfam" id="PF00535">
    <property type="entry name" value="Glycos_transf_2"/>
    <property type="match status" value="1"/>
</dbReference>
<comment type="caution">
    <text evidence="2">The sequence shown here is derived from an EMBL/GenBank/DDBJ whole genome shotgun (WGS) entry which is preliminary data.</text>
</comment>
<dbReference type="AlphaFoldDB" id="A0A972H538"/>